<name>A0ABS9DS53_9ACTN</name>
<organism evidence="2 3">
    <name type="scientific">Gordonia tangerina</name>
    <dbReference type="NCBI Taxonomy" id="2911060"/>
    <lineage>
        <taxon>Bacteria</taxon>
        <taxon>Bacillati</taxon>
        <taxon>Actinomycetota</taxon>
        <taxon>Actinomycetes</taxon>
        <taxon>Mycobacteriales</taxon>
        <taxon>Gordoniaceae</taxon>
        <taxon>Gordonia</taxon>
    </lineage>
</organism>
<comment type="caution">
    <text evidence="2">The sequence shown here is derived from an EMBL/GenBank/DDBJ whole genome shotgun (WGS) entry which is preliminary data.</text>
</comment>
<dbReference type="EMBL" id="JAKGCU010000024">
    <property type="protein sequence ID" value="MCF3940638.1"/>
    <property type="molecule type" value="Genomic_DNA"/>
</dbReference>
<evidence type="ECO:0000313" key="3">
    <source>
        <dbReference type="Proteomes" id="UP001108089"/>
    </source>
</evidence>
<proteinExistence type="predicted"/>
<dbReference type="Proteomes" id="UP001108089">
    <property type="component" value="Unassembled WGS sequence"/>
</dbReference>
<evidence type="ECO:0008006" key="4">
    <source>
        <dbReference type="Google" id="ProtNLM"/>
    </source>
</evidence>
<feature type="region of interest" description="Disordered" evidence="1">
    <location>
        <begin position="1"/>
        <end position="42"/>
    </location>
</feature>
<keyword evidence="3" id="KW-1185">Reference proteome</keyword>
<dbReference type="RefSeq" id="WP_235725383.1">
    <property type="nucleotide sequence ID" value="NZ_JAKGCU010000024.1"/>
</dbReference>
<evidence type="ECO:0000256" key="1">
    <source>
        <dbReference type="SAM" id="MobiDB-lite"/>
    </source>
</evidence>
<gene>
    <name evidence="2" type="ORF">L1892_19905</name>
</gene>
<protein>
    <recommendedName>
        <fullName evidence="4">Alginate lyase 2 domain-containing protein</fullName>
    </recommendedName>
</protein>
<accession>A0ABS9DS53</accession>
<evidence type="ECO:0000313" key="2">
    <source>
        <dbReference type="EMBL" id="MCF3940638.1"/>
    </source>
</evidence>
<sequence>MVTSARCSDDKSGLEAGWGPDRPTVGSTEYSAYPGFNADRDSGSYGDERNFLLAKDASNQEQGNWHDSIEVVPGNAYWLRLLVHNSARDLPQNVAEDTFVGIDIPTCSGRAIKVFAHITASNAYPSTVYDSVVARSANPIKITAVSQSVRFLTLAHPDGTPGFGEANQMFASGVALGSPDLESGLFSGGFENSMYVVAQFRVDAI</sequence>
<reference evidence="2" key="1">
    <citation type="submission" date="2022-01" db="EMBL/GenBank/DDBJ databases">
        <title>Gordonia xiamenensis sp. nov., isolated from surface seawater in Xiamen.</title>
        <authorList>
            <person name="He Y.F."/>
        </authorList>
    </citation>
    <scope>NUCLEOTIDE SEQUENCE</scope>
    <source>
        <strain evidence="2">GW1C4-4</strain>
    </source>
</reference>